<evidence type="ECO:0000313" key="1">
    <source>
        <dbReference type="EMBL" id="BAV98469.1"/>
    </source>
</evidence>
<accession>A0AAU9ASR0</accession>
<organism evidence="1 2">
    <name type="scientific">Lysobacter enzymogenes</name>
    <dbReference type="NCBI Taxonomy" id="69"/>
    <lineage>
        <taxon>Bacteria</taxon>
        <taxon>Pseudomonadati</taxon>
        <taxon>Pseudomonadota</taxon>
        <taxon>Gammaproteobacteria</taxon>
        <taxon>Lysobacterales</taxon>
        <taxon>Lysobacteraceae</taxon>
        <taxon>Lysobacter</taxon>
    </lineage>
</organism>
<name>A0AAU9ASR0_LYSEN</name>
<gene>
    <name evidence="1" type="ORF">LEN_2982</name>
</gene>
<evidence type="ECO:0000313" key="2">
    <source>
        <dbReference type="Proteomes" id="UP000218824"/>
    </source>
</evidence>
<dbReference type="AlphaFoldDB" id="A0AAU9ASR0"/>
<dbReference type="EMBL" id="AP014940">
    <property type="protein sequence ID" value="BAV98469.1"/>
    <property type="molecule type" value="Genomic_DNA"/>
</dbReference>
<dbReference type="Proteomes" id="UP000218824">
    <property type="component" value="Chromosome"/>
</dbReference>
<sequence length="256" mass="28388">MAAMAWMLAAVGAVTVGADGGPPPGWVAMDPPMSDAGQYCANRSLEDWSVNAAADGTLALRPERRRHRYLAVREVLADGALLGYNRGEFGGWIEWLPRDGGARFQVEHVDPVASTRYRGEVLIAEGMAHMKADHGAVLRFERRDGRRWRIHRLAEFDAAPITALRSGEKDWLLLVVDGVVKVDLDSGRVQRLYRSRDWWTVRPYSIQPLGQGWLLGAARGVVHLQPETGGGYRQRWWVPAQCAQLQPSCTCADPPP</sequence>
<dbReference type="GeneID" id="83064812"/>
<proteinExistence type="predicted"/>
<protein>
    <submittedName>
        <fullName evidence="1">Uncharacterized protein</fullName>
    </submittedName>
</protein>
<dbReference type="KEGG" id="lem:LEN_2982"/>
<dbReference type="RefSeq" id="WP_096378925.1">
    <property type="nucleotide sequence ID" value="NZ_AP014940.1"/>
</dbReference>
<reference evidence="1 2" key="1">
    <citation type="journal article" date="2017" name="DNA Res.">
        <title>Complete genome sequence and expression profile of the commercial lytic enzyme producer Lysobacter enzymogenes M497-1.</title>
        <authorList>
            <person name="Takami H."/>
            <person name="Toyoda A."/>
            <person name="Uchiyama I."/>
            <person name="Itoh T."/>
            <person name="Takaki Y."/>
            <person name="Arai W."/>
            <person name="Nishi S."/>
            <person name="Kawai M."/>
            <person name="Shinya K."/>
            <person name="Ikeda H."/>
        </authorList>
    </citation>
    <scope>NUCLEOTIDE SEQUENCE [LARGE SCALE GENOMIC DNA]</scope>
    <source>
        <strain evidence="1 2">M497-1</strain>
    </source>
</reference>